<reference evidence="1" key="1">
    <citation type="journal article" date="2021" name="New Phytol.">
        <title>Evolutionary innovations through gain and loss of genes in the ectomycorrhizal Boletales.</title>
        <authorList>
            <person name="Wu G."/>
            <person name="Miyauchi S."/>
            <person name="Morin E."/>
            <person name="Kuo A."/>
            <person name="Drula E."/>
            <person name="Varga T."/>
            <person name="Kohler A."/>
            <person name="Feng B."/>
            <person name="Cao Y."/>
            <person name="Lipzen A."/>
            <person name="Daum C."/>
            <person name="Hundley H."/>
            <person name="Pangilinan J."/>
            <person name="Johnson J."/>
            <person name="Barry K."/>
            <person name="LaButti K."/>
            <person name="Ng V."/>
            <person name="Ahrendt S."/>
            <person name="Min B."/>
            <person name="Choi I.G."/>
            <person name="Park H."/>
            <person name="Plett J.M."/>
            <person name="Magnuson J."/>
            <person name="Spatafora J.W."/>
            <person name="Nagy L.G."/>
            <person name="Henrissat B."/>
            <person name="Grigoriev I.V."/>
            <person name="Yang Z.L."/>
            <person name="Xu J."/>
            <person name="Martin F.M."/>
        </authorList>
    </citation>
    <scope>NUCLEOTIDE SEQUENCE</scope>
    <source>
        <strain evidence="1">ATCC 28755</strain>
    </source>
</reference>
<feature type="non-terminal residue" evidence="1">
    <location>
        <position position="1"/>
    </location>
</feature>
<protein>
    <submittedName>
        <fullName evidence="1">Uncharacterized protein</fullName>
    </submittedName>
</protein>
<comment type="caution">
    <text evidence="1">The sequence shown here is derived from an EMBL/GenBank/DDBJ whole genome shotgun (WGS) entry which is preliminary data.</text>
</comment>
<dbReference type="Proteomes" id="UP000790377">
    <property type="component" value="Unassembled WGS sequence"/>
</dbReference>
<organism evidence="1 2">
    <name type="scientific">Hygrophoropsis aurantiaca</name>
    <dbReference type="NCBI Taxonomy" id="72124"/>
    <lineage>
        <taxon>Eukaryota</taxon>
        <taxon>Fungi</taxon>
        <taxon>Dikarya</taxon>
        <taxon>Basidiomycota</taxon>
        <taxon>Agaricomycotina</taxon>
        <taxon>Agaricomycetes</taxon>
        <taxon>Agaricomycetidae</taxon>
        <taxon>Boletales</taxon>
        <taxon>Coniophorineae</taxon>
        <taxon>Hygrophoropsidaceae</taxon>
        <taxon>Hygrophoropsis</taxon>
    </lineage>
</organism>
<accession>A0ACB7ZPX6</accession>
<gene>
    <name evidence="1" type="ORF">BJ138DRAFT_977204</name>
</gene>
<dbReference type="EMBL" id="MU269196">
    <property type="protein sequence ID" value="KAH7903125.1"/>
    <property type="molecule type" value="Genomic_DNA"/>
</dbReference>
<evidence type="ECO:0000313" key="1">
    <source>
        <dbReference type="EMBL" id="KAH7903125.1"/>
    </source>
</evidence>
<keyword evidence="2" id="KW-1185">Reference proteome</keyword>
<sequence>ADGPGMVYLNGLVGHSGKNGCRLYCGTTGRRKEGGPYYYPALLKPGNGYDIPGSNHDDIDIADLPPGSAGNYFDNLRLLIASSTQAE</sequence>
<feature type="non-terminal residue" evidence="1">
    <location>
        <position position="87"/>
    </location>
</feature>
<name>A0ACB7ZPX6_9AGAM</name>
<proteinExistence type="predicted"/>
<evidence type="ECO:0000313" key="2">
    <source>
        <dbReference type="Proteomes" id="UP000790377"/>
    </source>
</evidence>